<feature type="chain" id="PRO_5038057070" description="Secreted protein" evidence="1">
    <location>
        <begin position="21"/>
        <end position="115"/>
    </location>
</feature>
<feature type="signal peptide" evidence="1">
    <location>
        <begin position="1"/>
        <end position="20"/>
    </location>
</feature>
<dbReference type="RefSeq" id="WP_189090852.1">
    <property type="nucleotide sequence ID" value="NZ_BMQL01000013.1"/>
</dbReference>
<sequence>MTRRTLLILSCAALTVAVLAAPAVKVPALPPKYCQPVAYRDYEVGFGRAAFLRPLPGCTKPSLVRKVSDLTGEPQSPFLVPLPTPNVFPPETWLFISHLDYSLDGETWQHLRLSP</sequence>
<evidence type="ECO:0000313" key="3">
    <source>
        <dbReference type="Proteomes" id="UP000603865"/>
    </source>
</evidence>
<protein>
    <recommendedName>
        <fullName evidence="4">Secreted protein</fullName>
    </recommendedName>
</protein>
<keyword evidence="3" id="KW-1185">Reference proteome</keyword>
<comment type="caution">
    <text evidence="2">The sequence shown here is derived from an EMBL/GenBank/DDBJ whole genome shotgun (WGS) entry which is preliminary data.</text>
</comment>
<evidence type="ECO:0008006" key="4">
    <source>
        <dbReference type="Google" id="ProtNLM"/>
    </source>
</evidence>
<evidence type="ECO:0000256" key="1">
    <source>
        <dbReference type="SAM" id="SignalP"/>
    </source>
</evidence>
<keyword evidence="1" id="KW-0732">Signal</keyword>
<dbReference type="AlphaFoldDB" id="A0A918CA73"/>
<proteinExistence type="predicted"/>
<organism evidence="2 3">
    <name type="scientific">Deinococcus ruber</name>
    <dbReference type="NCBI Taxonomy" id="1848197"/>
    <lineage>
        <taxon>Bacteria</taxon>
        <taxon>Thermotogati</taxon>
        <taxon>Deinococcota</taxon>
        <taxon>Deinococci</taxon>
        <taxon>Deinococcales</taxon>
        <taxon>Deinococcaceae</taxon>
        <taxon>Deinococcus</taxon>
    </lineage>
</organism>
<reference evidence="2" key="2">
    <citation type="submission" date="2020-09" db="EMBL/GenBank/DDBJ databases">
        <authorList>
            <person name="Sun Q."/>
            <person name="Ohkuma M."/>
        </authorList>
    </citation>
    <scope>NUCLEOTIDE SEQUENCE</scope>
    <source>
        <strain evidence="2">JCM 31311</strain>
    </source>
</reference>
<name>A0A918CA73_9DEIO</name>
<reference evidence="2" key="1">
    <citation type="journal article" date="2014" name="Int. J. Syst. Evol. Microbiol.">
        <title>Complete genome sequence of Corynebacterium casei LMG S-19264T (=DSM 44701T), isolated from a smear-ripened cheese.</title>
        <authorList>
            <consortium name="US DOE Joint Genome Institute (JGI-PGF)"/>
            <person name="Walter F."/>
            <person name="Albersmeier A."/>
            <person name="Kalinowski J."/>
            <person name="Ruckert C."/>
        </authorList>
    </citation>
    <scope>NUCLEOTIDE SEQUENCE</scope>
    <source>
        <strain evidence="2">JCM 31311</strain>
    </source>
</reference>
<evidence type="ECO:0000313" key="2">
    <source>
        <dbReference type="EMBL" id="GGR11334.1"/>
    </source>
</evidence>
<dbReference type="EMBL" id="BMQL01000013">
    <property type="protein sequence ID" value="GGR11334.1"/>
    <property type="molecule type" value="Genomic_DNA"/>
</dbReference>
<dbReference type="Proteomes" id="UP000603865">
    <property type="component" value="Unassembled WGS sequence"/>
</dbReference>
<gene>
    <name evidence="2" type="ORF">GCM10008957_25070</name>
</gene>
<accession>A0A918CA73</accession>